<dbReference type="EMBL" id="KL198042">
    <property type="protein sequence ID" value="KDQ13687.1"/>
    <property type="molecule type" value="Genomic_DNA"/>
</dbReference>
<evidence type="ECO:0000256" key="1">
    <source>
        <dbReference type="SAM" id="MobiDB-lite"/>
    </source>
</evidence>
<evidence type="ECO:0000256" key="2">
    <source>
        <dbReference type="SAM" id="Phobius"/>
    </source>
</evidence>
<gene>
    <name evidence="3" type="ORF">BOTBODRAFT_365172</name>
</gene>
<dbReference type="InParanoid" id="A0A067MP67"/>
<keyword evidence="2" id="KW-1133">Transmembrane helix</keyword>
<feature type="transmembrane region" description="Helical" evidence="2">
    <location>
        <begin position="49"/>
        <end position="68"/>
    </location>
</feature>
<keyword evidence="2" id="KW-0812">Transmembrane</keyword>
<feature type="region of interest" description="Disordered" evidence="1">
    <location>
        <begin position="145"/>
        <end position="176"/>
    </location>
</feature>
<reference evidence="4" key="1">
    <citation type="journal article" date="2014" name="Proc. Natl. Acad. Sci. U.S.A.">
        <title>Extensive sampling of basidiomycete genomes demonstrates inadequacy of the white-rot/brown-rot paradigm for wood decay fungi.</title>
        <authorList>
            <person name="Riley R."/>
            <person name="Salamov A.A."/>
            <person name="Brown D.W."/>
            <person name="Nagy L.G."/>
            <person name="Floudas D."/>
            <person name="Held B.W."/>
            <person name="Levasseur A."/>
            <person name="Lombard V."/>
            <person name="Morin E."/>
            <person name="Otillar R."/>
            <person name="Lindquist E.A."/>
            <person name="Sun H."/>
            <person name="LaButti K.M."/>
            <person name="Schmutz J."/>
            <person name="Jabbour D."/>
            <person name="Luo H."/>
            <person name="Baker S.E."/>
            <person name="Pisabarro A.G."/>
            <person name="Walton J.D."/>
            <person name="Blanchette R.A."/>
            <person name="Henrissat B."/>
            <person name="Martin F."/>
            <person name="Cullen D."/>
            <person name="Hibbett D.S."/>
            <person name="Grigoriev I.V."/>
        </authorList>
    </citation>
    <scope>NUCLEOTIDE SEQUENCE [LARGE SCALE GENOMIC DNA]</scope>
    <source>
        <strain evidence="4">FD-172 SS1</strain>
    </source>
</reference>
<evidence type="ECO:0000313" key="3">
    <source>
        <dbReference type="EMBL" id="KDQ13687.1"/>
    </source>
</evidence>
<dbReference type="HOGENOM" id="CLU_1326185_0_0_1"/>
<evidence type="ECO:0000313" key="4">
    <source>
        <dbReference type="Proteomes" id="UP000027195"/>
    </source>
</evidence>
<keyword evidence="4" id="KW-1185">Reference proteome</keyword>
<name>A0A067MP67_BOTB1</name>
<protein>
    <submittedName>
        <fullName evidence="3">Uncharacterized protein</fullName>
    </submittedName>
</protein>
<dbReference type="Proteomes" id="UP000027195">
    <property type="component" value="Unassembled WGS sequence"/>
</dbReference>
<keyword evidence="2" id="KW-0472">Membrane</keyword>
<dbReference type="AlphaFoldDB" id="A0A067MP67"/>
<proteinExistence type="predicted"/>
<sequence length="207" mass="22885">MLTRGLLIIPFIPNLDTCTFHSVYILLPLSSPFPPNIVAFGRFIHFRFILWYNWDLISSLLSFFILEYRVTIRFVGDRRLRSFLFLSFPFIDSYILCSSPSAAFPGIGVRRHPPSFRSPVSRCRWIERGRGRHCDPGLGAPLPSGIRKSPASSPRTVSGTGGTIGHEAGLGSADHTHPQRATYDPFLVAPGAAYAAQIARMGSGGHQ</sequence>
<organism evidence="3 4">
    <name type="scientific">Botryobasidium botryosum (strain FD-172 SS1)</name>
    <dbReference type="NCBI Taxonomy" id="930990"/>
    <lineage>
        <taxon>Eukaryota</taxon>
        <taxon>Fungi</taxon>
        <taxon>Dikarya</taxon>
        <taxon>Basidiomycota</taxon>
        <taxon>Agaricomycotina</taxon>
        <taxon>Agaricomycetes</taxon>
        <taxon>Cantharellales</taxon>
        <taxon>Botryobasidiaceae</taxon>
        <taxon>Botryobasidium</taxon>
    </lineage>
</organism>
<accession>A0A067MP67</accession>
<feature type="transmembrane region" description="Helical" evidence="2">
    <location>
        <begin position="7"/>
        <end position="29"/>
    </location>
</feature>